<keyword evidence="2" id="KW-0418">Kinase</keyword>
<proteinExistence type="predicted"/>
<sequence length="133" mass="15068">MPKKDTPKDKKRFMEDSVDWLRKNTPDTSKLDEPTLDSLLQVPGAPMPSGVVPREDKKKGVEDVFDWLRKNGAPEEELDEATLEALSDLTGVTMPKKKTPEAKKKLVDDAVDWLRKNQPDTAKQMKPQLLDRA</sequence>
<reference evidence="2" key="1">
    <citation type="submission" date="2020-06" db="EMBL/GenBank/DDBJ databases">
        <authorList>
            <consortium name="Plant Systems Biology data submission"/>
        </authorList>
    </citation>
    <scope>NUCLEOTIDE SEQUENCE</scope>
    <source>
        <strain evidence="2">D6</strain>
    </source>
</reference>
<protein>
    <submittedName>
        <fullName evidence="2">Receptor kinase</fullName>
    </submittedName>
</protein>
<dbReference type="AlphaFoldDB" id="A0A9N8DQI1"/>
<keyword evidence="2" id="KW-0675">Receptor</keyword>
<dbReference type="GO" id="GO:0016301">
    <property type="term" value="F:kinase activity"/>
    <property type="evidence" value="ECO:0007669"/>
    <property type="project" value="UniProtKB-KW"/>
</dbReference>
<evidence type="ECO:0000313" key="2">
    <source>
        <dbReference type="EMBL" id="CAB9504875.1"/>
    </source>
</evidence>
<comment type="caution">
    <text evidence="2">The sequence shown here is derived from an EMBL/GenBank/DDBJ whole genome shotgun (WGS) entry which is preliminary data.</text>
</comment>
<evidence type="ECO:0000256" key="1">
    <source>
        <dbReference type="SAM" id="MobiDB-lite"/>
    </source>
</evidence>
<evidence type="ECO:0000313" key="3">
    <source>
        <dbReference type="Proteomes" id="UP001153069"/>
    </source>
</evidence>
<dbReference type="Proteomes" id="UP001153069">
    <property type="component" value="Unassembled WGS sequence"/>
</dbReference>
<name>A0A9N8DQI1_9STRA</name>
<dbReference type="EMBL" id="CAICTM010000210">
    <property type="protein sequence ID" value="CAB9504875.1"/>
    <property type="molecule type" value="Genomic_DNA"/>
</dbReference>
<keyword evidence="2" id="KW-0808">Transferase</keyword>
<gene>
    <name evidence="2" type="ORF">SEMRO_211_G088050.1</name>
</gene>
<keyword evidence="3" id="KW-1185">Reference proteome</keyword>
<feature type="region of interest" description="Disordered" evidence="1">
    <location>
        <begin position="23"/>
        <end position="58"/>
    </location>
</feature>
<accession>A0A9N8DQI1</accession>
<feature type="compositionally biased region" description="Basic and acidic residues" evidence="1">
    <location>
        <begin position="23"/>
        <end position="33"/>
    </location>
</feature>
<organism evidence="2 3">
    <name type="scientific">Seminavis robusta</name>
    <dbReference type="NCBI Taxonomy" id="568900"/>
    <lineage>
        <taxon>Eukaryota</taxon>
        <taxon>Sar</taxon>
        <taxon>Stramenopiles</taxon>
        <taxon>Ochrophyta</taxon>
        <taxon>Bacillariophyta</taxon>
        <taxon>Bacillariophyceae</taxon>
        <taxon>Bacillariophycidae</taxon>
        <taxon>Naviculales</taxon>
        <taxon>Naviculaceae</taxon>
        <taxon>Seminavis</taxon>
    </lineage>
</organism>